<dbReference type="GO" id="GO:0005634">
    <property type="term" value="C:nucleus"/>
    <property type="evidence" value="ECO:0007669"/>
    <property type="project" value="UniProtKB-SubCell"/>
</dbReference>
<reference evidence="9" key="1">
    <citation type="journal article" date="2023" name="Mol. Phylogenet. Evol.">
        <title>Genome-scale phylogeny and comparative genomics of the fungal order Sordariales.</title>
        <authorList>
            <person name="Hensen N."/>
            <person name="Bonometti L."/>
            <person name="Westerberg I."/>
            <person name="Brannstrom I.O."/>
            <person name="Guillou S."/>
            <person name="Cros-Aarteil S."/>
            <person name="Calhoun S."/>
            <person name="Haridas S."/>
            <person name="Kuo A."/>
            <person name="Mondo S."/>
            <person name="Pangilinan J."/>
            <person name="Riley R."/>
            <person name="LaButti K."/>
            <person name="Andreopoulos B."/>
            <person name="Lipzen A."/>
            <person name="Chen C."/>
            <person name="Yan M."/>
            <person name="Daum C."/>
            <person name="Ng V."/>
            <person name="Clum A."/>
            <person name="Steindorff A."/>
            <person name="Ohm R.A."/>
            <person name="Martin F."/>
            <person name="Silar P."/>
            <person name="Natvig D.O."/>
            <person name="Lalanne C."/>
            <person name="Gautier V."/>
            <person name="Ament-Velasquez S.L."/>
            <person name="Kruys A."/>
            <person name="Hutchinson M.I."/>
            <person name="Powell A.J."/>
            <person name="Barry K."/>
            <person name="Miller A.N."/>
            <person name="Grigoriev I.V."/>
            <person name="Debuchy R."/>
            <person name="Gladieux P."/>
            <person name="Hiltunen Thoren M."/>
            <person name="Johannesson H."/>
        </authorList>
    </citation>
    <scope>NUCLEOTIDE SEQUENCE</scope>
    <source>
        <strain evidence="9">PSN309</strain>
    </source>
</reference>
<feature type="compositionally biased region" description="Polar residues" evidence="7">
    <location>
        <begin position="37"/>
        <end position="58"/>
    </location>
</feature>
<dbReference type="Pfam" id="PF00929">
    <property type="entry name" value="RNase_T"/>
    <property type="match status" value="1"/>
</dbReference>
<feature type="region of interest" description="Disordered" evidence="7">
    <location>
        <begin position="593"/>
        <end position="619"/>
    </location>
</feature>
<proteinExistence type="inferred from homology"/>
<dbReference type="SUPFAM" id="SSF53098">
    <property type="entry name" value="Ribonuclease H-like"/>
    <property type="match status" value="1"/>
</dbReference>
<accession>A0AAN6WTQ6</accession>
<feature type="region of interest" description="Disordered" evidence="7">
    <location>
        <begin position="17"/>
        <end position="96"/>
    </location>
</feature>
<keyword evidence="4" id="KW-0378">Hydrolase</keyword>
<dbReference type="AlphaFoldDB" id="A0AAN6WTQ6"/>
<feature type="compositionally biased region" description="Polar residues" evidence="7">
    <location>
        <begin position="18"/>
        <end position="27"/>
    </location>
</feature>
<gene>
    <name evidence="9" type="ORF">QBC35DRAFT_497559</name>
</gene>
<dbReference type="GO" id="GO:0003676">
    <property type="term" value="F:nucleic acid binding"/>
    <property type="evidence" value="ECO:0007669"/>
    <property type="project" value="InterPro"/>
</dbReference>
<reference evidence="9" key="2">
    <citation type="submission" date="2023-05" db="EMBL/GenBank/DDBJ databases">
        <authorList>
            <consortium name="Lawrence Berkeley National Laboratory"/>
            <person name="Steindorff A."/>
            <person name="Hensen N."/>
            <person name="Bonometti L."/>
            <person name="Westerberg I."/>
            <person name="Brannstrom I.O."/>
            <person name="Guillou S."/>
            <person name="Cros-Aarteil S."/>
            <person name="Calhoun S."/>
            <person name="Haridas S."/>
            <person name="Kuo A."/>
            <person name="Mondo S."/>
            <person name="Pangilinan J."/>
            <person name="Riley R."/>
            <person name="Labutti K."/>
            <person name="Andreopoulos B."/>
            <person name="Lipzen A."/>
            <person name="Chen C."/>
            <person name="Yanf M."/>
            <person name="Daum C."/>
            <person name="Ng V."/>
            <person name="Clum A."/>
            <person name="Ohm R."/>
            <person name="Martin F."/>
            <person name="Silar P."/>
            <person name="Natvig D."/>
            <person name="Lalanne C."/>
            <person name="Gautier V."/>
            <person name="Ament-Velasquez S.L."/>
            <person name="Kruys A."/>
            <person name="Hutchinson M.I."/>
            <person name="Powell A.J."/>
            <person name="Barry K."/>
            <person name="Miller A.N."/>
            <person name="Grigoriev I.V."/>
            <person name="Debuchy R."/>
            <person name="Gladieux P."/>
            <person name="Thoren M.H."/>
            <person name="Johannesson H."/>
        </authorList>
    </citation>
    <scope>NUCLEOTIDE SEQUENCE</scope>
    <source>
        <strain evidence="9">PSN309</strain>
    </source>
</reference>
<keyword evidence="10" id="KW-1185">Reference proteome</keyword>
<evidence type="ECO:0000259" key="8">
    <source>
        <dbReference type="SMART" id="SM00479"/>
    </source>
</evidence>
<dbReference type="InterPro" id="IPR013520">
    <property type="entry name" value="Ribonucl_H"/>
</dbReference>
<dbReference type="Gene3D" id="3.30.420.10">
    <property type="entry name" value="Ribonuclease H-like superfamily/Ribonuclease H"/>
    <property type="match status" value="1"/>
</dbReference>
<comment type="subcellular location">
    <subcellularLocation>
        <location evidence="1">Nucleus</location>
    </subcellularLocation>
</comment>
<evidence type="ECO:0000256" key="4">
    <source>
        <dbReference type="ARBA" id="ARBA00022801"/>
    </source>
</evidence>
<evidence type="ECO:0000256" key="7">
    <source>
        <dbReference type="SAM" id="MobiDB-lite"/>
    </source>
</evidence>
<sequence>MGKKKNNRSTGVAAALATVTNDTSTIADTIVEEGQPAPTTQAQSDEGSTPASSNSLKRSSTHDAGENGDDGWHTIERGRAVKKHKKTPGPDSKRYPAIEFSNQARLQSKVNLSAFRDLILYLFADGPAPQWVSIKHRPEFRKIVVIMIPGLEEAMFKEGVDFATYNGSESDILANSGSPDSYYPRKLEKETLPAALKAFADLFPLLWPVKAPGDDKMGRLHSPLQTMLTAPLPKKQEGASKSDSKNFKDQRTRITEFLCTPEEMMENEYPVHPAMLPEGERRDSFKDKEGWVHTNVKDLKDGEVPEKDIQKGSITAGREVLAVDCEMCMTGEKEFSLTRVSLVSWDGETVLDELVKPDKEITDYVTRYSGITKEMLDPVTTTLGDIQKRLVEILHPRTILLGHSLDSDLKALQLAHPFVVDTSILFPHPRGPPLKSSLKYLAQKHLNREVQKGGGPTGGHDSIEDAKTTLDLVKKKCEKGKYWATGDTQGENLFKRLARAGKAYRATAGPDATGGLPIGKSSAAVDWNDATRSACNGATVVMSCKSDEEVEAGIIRAVKGDPDGLEVPGGGVDFVWARMRELEALQGWWNRNKLPPTAEATDGETDAAAAAADPSAGEPPLVVPVDGPLDGDVSPLEACLTTLSSRLQRIHAALPPCTALLVLSGTGDPREMSRLQSMQAQFKREYNTPGSKWDELSVQWTSVEDDLLKKALRVARAGVGFVGVK</sequence>
<dbReference type="InterPro" id="IPR012337">
    <property type="entry name" value="RNaseH-like_sf"/>
</dbReference>
<dbReference type="InterPro" id="IPR034922">
    <property type="entry name" value="REX1-like_exo"/>
</dbReference>
<keyword evidence="3" id="KW-0540">Nuclease</keyword>
<evidence type="ECO:0000256" key="1">
    <source>
        <dbReference type="ARBA" id="ARBA00004123"/>
    </source>
</evidence>
<dbReference type="InterPro" id="IPR047021">
    <property type="entry name" value="REXO1/3/4-like"/>
</dbReference>
<comment type="caution">
    <text evidence="9">The sequence shown here is derived from an EMBL/GenBank/DDBJ whole genome shotgun (WGS) entry which is preliminary data.</text>
</comment>
<organism evidence="9 10">
    <name type="scientific">Podospora australis</name>
    <dbReference type="NCBI Taxonomy" id="1536484"/>
    <lineage>
        <taxon>Eukaryota</taxon>
        <taxon>Fungi</taxon>
        <taxon>Dikarya</taxon>
        <taxon>Ascomycota</taxon>
        <taxon>Pezizomycotina</taxon>
        <taxon>Sordariomycetes</taxon>
        <taxon>Sordariomycetidae</taxon>
        <taxon>Sordariales</taxon>
        <taxon>Podosporaceae</taxon>
        <taxon>Podospora</taxon>
    </lineage>
</organism>
<feature type="compositionally biased region" description="Basic and acidic residues" evidence="7">
    <location>
        <begin position="60"/>
        <end position="79"/>
    </location>
</feature>
<evidence type="ECO:0000256" key="6">
    <source>
        <dbReference type="ARBA" id="ARBA00023242"/>
    </source>
</evidence>
<dbReference type="GO" id="GO:0004527">
    <property type="term" value="F:exonuclease activity"/>
    <property type="evidence" value="ECO:0007669"/>
    <property type="project" value="UniProtKB-KW"/>
</dbReference>
<evidence type="ECO:0000256" key="3">
    <source>
        <dbReference type="ARBA" id="ARBA00022722"/>
    </source>
</evidence>
<dbReference type="EMBL" id="MU864394">
    <property type="protein sequence ID" value="KAK4188010.1"/>
    <property type="molecule type" value="Genomic_DNA"/>
</dbReference>
<keyword evidence="6" id="KW-0539">Nucleus</keyword>
<dbReference type="PANTHER" id="PTHR12801">
    <property type="entry name" value="RNA EXONUCLEASE REXO1 / RECO3 FAMILY MEMBER-RELATED"/>
    <property type="match status" value="1"/>
</dbReference>
<comment type="similarity">
    <text evidence="2">Belongs to the REXO1/REXO3 family.</text>
</comment>
<evidence type="ECO:0000313" key="10">
    <source>
        <dbReference type="Proteomes" id="UP001302126"/>
    </source>
</evidence>
<dbReference type="FunFam" id="3.30.420.10:FF:000019">
    <property type="entry name" value="RNA exonuclease NEF-sp"/>
    <property type="match status" value="1"/>
</dbReference>
<dbReference type="SMART" id="SM00479">
    <property type="entry name" value="EXOIII"/>
    <property type="match status" value="1"/>
</dbReference>
<dbReference type="PANTHER" id="PTHR12801:SF115">
    <property type="entry name" value="FI18136P1-RELATED"/>
    <property type="match status" value="1"/>
</dbReference>
<evidence type="ECO:0000256" key="2">
    <source>
        <dbReference type="ARBA" id="ARBA00006357"/>
    </source>
</evidence>
<dbReference type="InterPro" id="IPR036397">
    <property type="entry name" value="RNaseH_sf"/>
</dbReference>
<feature type="compositionally biased region" description="Low complexity" evidence="7">
    <location>
        <begin position="596"/>
        <end position="619"/>
    </location>
</feature>
<dbReference type="Proteomes" id="UP001302126">
    <property type="component" value="Unassembled WGS sequence"/>
</dbReference>
<protein>
    <submittedName>
        <fullName evidence="9">RNA exonuclease 1</fullName>
    </submittedName>
</protein>
<keyword evidence="5 9" id="KW-0269">Exonuclease</keyword>
<dbReference type="CDD" id="cd06145">
    <property type="entry name" value="REX1_like"/>
    <property type="match status" value="1"/>
</dbReference>
<evidence type="ECO:0000313" key="9">
    <source>
        <dbReference type="EMBL" id="KAK4188010.1"/>
    </source>
</evidence>
<evidence type="ECO:0000256" key="5">
    <source>
        <dbReference type="ARBA" id="ARBA00022839"/>
    </source>
</evidence>
<name>A0AAN6WTQ6_9PEZI</name>
<feature type="domain" description="Exonuclease" evidence="8">
    <location>
        <begin position="319"/>
        <end position="482"/>
    </location>
</feature>